<feature type="transmembrane region" description="Helical" evidence="6">
    <location>
        <begin position="278"/>
        <end position="301"/>
    </location>
</feature>
<proteinExistence type="predicted"/>
<accession>A0A401U4K7</accession>
<evidence type="ECO:0000256" key="1">
    <source>
        <dbReference type="ARBA" id="ARBA00004651"/>
    </source>
</evidence>
<reference evidence="7 8" key="1">
    <citation type="submission" date="2018-11" db="EMBL/GenBank/DDBJ databases">
        <title>Chryseotalea sanarue gen. nov., sp., nov., a member of the family Cytophagaceae, isolated from a brackish lake in Hamamatsu Japan.</title>
        <authorList>
            <person name="Maejima Y."/>
            <person name="Iino T."/>
            <person name="Muraguchi Y."/>
            <person name="Fukuda K."/>
            <person name="Ohkuma M."/>
            <person name="Moriuchi R."/>
            <person name="Dohra H."/>
            <person name="Kimbara K."/>
            <person name="Shintani M."/>
        </authorList>
    </citation>
    <scope>NUCLEOTIDE SEQUENCE [LARGE SCALE GENOMIC DNA]</scope>
    <source>
        <strain evidence="7 8">Ys</strain>
    </source>
</reference>
<dbReference type="GO" id="GO:0005886">
    <property type="term" value="C:plasma membrane"/>
    <property type="evidence" value="ECO:0007669"/>
    <property type="project" value="UniProtKB-SubCell"/>
</dbReference>
<evidence type="ECO:0000256" key="5">
    <source>
        <dbReference type="ARBA" id="ARBA00023136"/>
    </source>
</evidence>
<dbReference type="PANTHER" id="PTHR30250">
    <property type="entry name" value="PST FAMILY PREDICTED COLANIC ACID TRANSPORTER"/>
    <property type="match status" value="1"/>
</dbReference>
<comment type="caution">
    <text evidence="7">The sequence shown here is derived from an EMBL/GenBank/DDBJ whole genome shotgun (WGS) entry which is preliminary data.</text>
</comment>
<feature type="transmembrane region" description="Helical" evidence="6">
    <location>
        <begin position="62"/>
        <end position="83"/>
    </location>
</feature>
<keyword evidence="8" id="KW-1185">Reference proteome</keyword>
<feature type="transmembrane region" description="Helical" evidence="6">
    <location>
        <begin position="133"/>
        <end position="155"/>
    </location>
</feature>
<organism evidence="7 8">
    <name type="scientific">Chryseotalea sanaruensis</name>
    <dbReference type="NCBI Taxonomy" id="2482724"/>
    <lineage>
        <taxon>Bacteria</taxon>
        <taxon>Pseudomonadati</taxon>
        <taxon>Bacteroidota</taxon>
        <taxon>Cytophagia</taxon>
        <taxon>Cytophagales</taxon>
        <taxon>Chryseotaleaceae</taxon>
        <taxon>Chryseotalea</taxon>
    </lineage>
</organism>
<dbReference type="InterPro" id="IPR050833">
    <property type="entry name" value="Poly_Biosynth_Transport"/>
</dbReference>
<feature type="transmembrane region" description="Helical" evidence="6">
    <location>
        <begin position="20"/>
        <end position="41"/>
    </location>
</feature>
<dbReference type="PANTHER" id="PTHR30250:SF11">
    <property type="entry name" value="O-ANTIGEN TRANSPORTER-RELATED"/>
    <property type="match status" value="1"/>
</dbReference>
<dbReference type="AlphaFoldDB" id="A0A401U4K7"/>
<feature type="transmembrane region" description="Helical" evidence="6">
    <location>
        <begin position="161"/>
        <end position="179"/>
    </location>
</feature>
<evidence type="ECO:0000256" key="4">
    <source>
        <dbReference type="ARBA" id="ARBA00022989"/>
    </source>
</evidence>
<dbReference type="InterPro" id="IPR002797">
    <property type="entry name" value="Polysacc_synth"/>
</dbReference>
<dbReference type="Pfam" id="PF01943">
    <property type="entry name" value="Polysacc_synt"/>
    <property type="match status" value="1"/>
</dbReference>
<dbReference type="Proteomes" id="UP000288227">
    <property type="component" value="Unassembled WGS sequence"/>
</dbReference>
<feature type="transmembrane region" description="Helical" evidence="6">
    <location>
        <begin position="350"/>
        <end position="368"/>
    </location>
</feature>
<keyword evidence="3 6" id="KW-0812">Transmembrane</keyword>
<feature type="transmembrane region" description="Helical" evidence="6">
    <location>
        <begin position="221"/>
        <end position="248"/>
    </location>
</feature>
<name>A0A401U4K7_9BACT</name>
<evidence type="ECO:0000313" key="8">
    <source>
        <dbReference type="Proteomes" id="UP000288227"/>
    </source>
</evidence>
<keyword evidence="5 6" id="KW-0472">Membrane</keyword>
<evidence type="ECO:0000313" key="7">
    <source>
        <dbReference type="EMBL" id="GCC49904.1"/>
    </source>
</evidence>
<feature type="transmembrane region" description="Helical" evidence="6">
    <location>
        <begin position="432"/>
        <end position="450"/>
    </location>
</feature>
<dbReference type="EMBL" id="BHXQ01000001">
    <property type="protein sequence ID" value="GCC49904.1"/>
    <property type="molecule type" value="Genomic_DNA"/>
</dbReference>
<evidence type="ECO:0000256" key="3">
    <source>
        <dbReference type="ARBA" id="ARBA00022692"/>
    </source>
</evidence>
<feature type="transmembrane region" description="Helical" evidence="6">
    <location>
        <begin position="103"/>
        <end position="121"/>
    </location>
</feature>
<feature type="transmembrane region" description="Helical" evidence="6">
    <location>
        <begin position="313"/>
        <end position="329"/>
    </location>
</feature>
<evidence type="ECO:0000256" key="6">
    <source>
        <dbReference type="SAM" id="Phobius"/>
    </source>
</evidence>
<feature type="transmembrane region" description="Helical" evidence="6">
    <location>
        <begin position="374"/>
        <end position="394"/>
    </location>
</feature>
<gene>
    <name evidence="7" type="ORF">SanaruYs_01180</name>
</gene>
<sequence>MASAILLIPFYMADLSMANFGALSIYMAFSLLIQLLVNYSFDASLYIHYHEYKSDPPKLASFISSAFVFMLLSGGILLISFELIGDWVFARFFSDKDLSFHPYGQLAVLGGICQAIFKVHSNLLQTREKPETFFWANLFVFSGIAIFTIAGLQYYPQTLMGPLGGRLLALALAAVWVLFRIFKAYKIQFNFRLLTASFSFNFYTFIYQLQQWLINYFDRVLMLYFIPLTSVGVYDFALKALIAIEFFMNGLHSSFFPKVVKEVMSQSLKTTTTNINRYYHGLIAAVMVVVSISVLIIPHLIEWLADHFHRPEYKLSISLVPYIAAWYLIKVVRNYFGFPYSVLKYTKPLPVIYTITTIIKLAGVVIVIRNFGLVGIILISMFGSAIEVLLLHYQIKKKFNFHFNKLKILIAPLLLVLIFIGGEFLLNSVDQNLRHAGYFISCLIILMGIYKNEFKYIKPFQILK</sequence>
<feature type="transmembrane region" description="Helical" evidence="6">
    <location>
        <begin position="406"/>
        <end position="426"/>
    </location>
</feature>
<protein>
    <recommendedName>
        <fullName evidence="9">Polysaccharide biosynthesis protein C-terminal domain-containing protein</fullName>
    </recommendedName>
</protein>
<feature type="transmembrane region" description="Helical" evidence="6">
    <location>
        <begin position="191"/>
        <end position="209"/>
    </location>
</feature>
<evidence type="ECO:0000256" key="2">
    <source>
        <dbReference type="ARBA" id="ARBA00022475"/>
    </source>
</evidence>
<keyword evidence="4 6" id="KW-1133">Transmembrane helix</keyword>
<evidence type="ECO:0008006" key="9">
    <source>
        <dbReference type="Google" id="ProtNLM"/>
    </source>
</evidence>
<keyword evidence="2" id="KW-1003">Cell membrane</keyword>
<comment type="subcellular location">
    <subcellularLocation>
        <location evidence="1">Cell membrane</location>
        <topology evidence="1">Multi-pass membrane protein</topology>
    </subcellularLocation>
</comment>